<dbReference type="AlphaFoldDB" id="A0A6V7HIM5"/>
<evidence type="ECO:0000313" key="2">
    <source>
        <dbReference type="Proteomes" id="UP000752696"/>
    </source>
</evidence>
<dbReference type="Proteomes" id="UP000752696">
    <property type="component" value="Unassembled WGS sequence"/>
</dbReference>
<comment type="caution">
    <text evidence="1">The sequence shown here is derived from an EMBL/GenBank/DDBJ whole genome shotgun (WGS) entry which is preliminary data.</text>
</comment>
<dbReference type="EMBL" id="CAJDYZ010011892">
    <property type="protein sequence ID" value="CAD1480221.1"/>
    <property type="molecule type" value="Genomic_DNA"/>
</dbReference>
<protein>
    <submittedName>
        <fullName evidence="1">Uncharacterized protein</fullName>
    </submittedName>
</protein>
<keyword evidence="2" id="KW-1185">Reference proteome</keyword>
<accession>A0A6V7HIM5</accession>
<feature type="non-terminal residue" evidence="1">
    <location>
        <position position="89"/>
    </location>
</feature>
<organism evidence="1 2">
    <name type="scientific">Heterotrigona itama</name>
    <dbReference type="NCBI Taxonomy" id="395501"/>
    <lineage>
        <taxon>Eukaryota</taxon>
        <taxon>Metazoa</taxon>
        <taxon>Ecdysozoa</taxon>
        <taxon>Arthropoda</taxon>
        <taxon>Hexapoda</taxon>
        <taxon>Insecta</taxon>
        <taxon>Pterygota</taxon>
        <taxon>Neoptera</taxon>
        <taxon>Endopterygota</taxon>
        <taxon>Hymenoptera</taxon>
        <taxon>Apocrita</taxon>
        <taxon>Aculeata</taxon>
        <taxon>Apoidea</taxon>
        <taxon>Anthophila</taxon>
        <taxon>Apidae</taxon>
        <taxon>Heterotrigona</taxon>
    </lineage>
</organism>
<feature type="non-terminal residue" evidence="1">
    <location>
        <position position="1"/>
    </location>
</feature>
<gene>
    <name evidence="1" type="ORF">MHI_LOCUS902451</name>
</gene>
<name>A0A6V7HIM5_9HYME</name>
<reference evidence="1" key="1">
    <citation type="submission" date="2020-07" db="EMBL/GenBank/DDBJ databases">
        <authorList>
            <person name="Nazaruddin N."/>
        </authorList>
    </citation>
    <scope>NUCLEOTIDE SEQUENCE</scope>
</reference>
<proteinExistence type="predicted"/>
<sequence length="89" mass="10029">RDSLLSPPQTRFTADIGFASFVTFLLATALSRIEVPFSMALDAFLYSTSAARNSSIRIGLKIRSVRQSDCRQQSVLLLYRVEGERVMRK</sequence>
<evidence type="ECO:0000313" key="1">
    <source>
        <dbReference type="EMBL" id="CAD1480221.1"/>
    </source>
</evidence>